<organism evidence="3">
    <name type="scientific">Genomoviridae sp</name>
    <dbReference type="NCBI Taxonomy" id="2202565"/>
    <lineage>
        <taxon>Viruses</taxon>
        <taxon>Monodnaviria</taxon>
        <taxon>Shotokuvirae</taxon>
        <taxon>Cressdnaviricota</taxon>
        <taxon>Repensiviricetes</taxon>
        <taxon>Geplafuvirales</taxon>
        <taxon>Genomoviridae</taxon>
    </lineage>
</organism>
<dbReference type="EMBL" id="MT309875">
    <property type="protein sequence ID" value="QJB18665.1"/>
    <property type="molecule type" value="Genomic_DNA"/>
</dbReference>
<dbReference type="EMBL" id="MT309888">
    <property type="protein sequence ID" value="QJB18689.1"/>
    <property type="molecule type" value="Genomic_DNA"/>
</dbReference>
<feature type="region of interest" description="Disordered" evidence="1">
    <location>
        <begin position="1"/>
        <end position="38"/>
    </location>
</feature>
<evidence type="ECO:0000256" key="1">
    <source>
        <dbReference type="SAM" id="MobiDB-lite"/>
    </source>
</evidence>
<evidence type="ECO:0000313" key="3">
    <source>
        <dbReference type="EMBL" id="QJB18689.1"/>
    </source>
</evidence>
<proteinExistence type="predicted"/>
<sequence>MAYRRSNGYRTRRRPYRKRTYRRSRRTYGTRRTRPSRRSYVRTGRKFKRRVMAISQVKKRDTMLAANSAGDTSDVSAIAVTGDNLVMNLWAPATRDYEEVENSPADRNQSTVFFVGVKESLYMYANTPFIWRRVVFWSYNRYLFAESVANSDGTRFRRSEQFGPLTHPELVEELFEGTLDVDYQNRTLFDAKIDRNKVKVVSDRRRIINPGMERGALRDVKQWTSVRRRVIYDDDEVGRDVASSVWSAQTPGSMGNLYILDLFSVGIGSAAGEEAGSFRYNSTTVYWRENS</sequence>
<name>A0A858NE98_9VIRU</name>
<reference evidence="3" key="1">
    <citation type="submission" date="2020-04" db="EMBL/GenBank/DDBJ databases">
        <title>Genomes of microviruses in a sewage oxidation pond.</title>
        <authorList>
            <person name="Schreck J."/>
            <person name="Kraberger S."/>
            <person name="Scotch M."/>
            <person name="Halden R.U."/>
            <person name="Varsani A."/>
        </authorList>
    </citation>
    <scope>NUCLEOTIDE SEQUENCE</scope>
    <source>
        <strain evidence="3">6433_224</strain>
        <strain evidence="2">6434_301</strain>
    </source>
</reference>
<protein>
    <submittedName>
        <fullName evidence="3">Capsid protein</fullName>
    </submittedName>
</protein>
<feature type="compositionally biased region" description="Basic residues" evidence="1">
    <location>
        <begin position="10"/>
        <end position="38"/>
    </location>
</feature>
<evidence type="ECO:0000313" key="2">
    <source>
        <dbReference type="EMBL" id="QJB18665.1"/>
    </source>
</evidence>
<accession>A0A858NE98</accession>